<dbReference type="GO" id="GO:0008381">
    <property type="term" value="F:mechanosensitive monoatomic ion channel activity"/>
    <property type="evidence" value="ECO:0007669"/>
    <property type="project" value="InterPro"/>
</dbReference>
<dbReference type="OrthoDB" id="1411407at2"/>
<dbReference type="AlphaFoldDB" id="A0A238UAZ5"/>
<dbReference type="Gene3D" id="1.10.287.1260">
    <property type="match status" value="1"/>
</dbReference>
<feature type="transmembrane region" description="Helical" evidence="1">
    <location>
        <begin position="99"/>
        <end position="120"/>
    </location>
</feature>
<dbReference type="NCBIfam" id="NF033912">
    <property type="entry name" value="msc"/>
    <property type="match status" value="1"/>
</dbReference>
<dbReference type="EMBL" id="LT899436">
    <property type="protein sequence ID" value="SNR16373.1"/>
    <property type="molecule type" value="Genomic_DNA"/>
</dbReference>
<dbReference type="SUPFAM" id="SSF82861">
    <property type="entry name" value="Mechanosensitive channel protein MscS (YggB), transmembrane region"/>
    <property type="match status" value="1"/>
</dbReference>
<proteinExistence type="predicted"/>
<evidence type="ECO:0000313" key="2">
    <source>
        <dbReference type="EMBL" id="SNR16373.1"/>
    </source>
</evidence>
<feature type="transmembrane region" description="Helical" evidence="1">
    <location>
        <begin position="152"/>
        <end position="173"/>
    </location>
</feature>
<dbReference type="InterPro" id="IPR045275">
    <property type="entry name" value="MscS_archaea/bacteria_type"/>
</dbReference>
<gene>
    <name evidence="2" type="ORF">TJEJU_2694</name>
</gene>
<organism evidence="2 3">
    <name type="scientific">Tenacibaculum jejuense</name>
    <dbReference type="NCBI Taxonomy" id="584609"/>
    <lineage>
        <taxon>Bacteria</taxon>
        <taxon>Pseudomonadati</taxon>
        <taxon>Bacteroidota</taxon>
        <taxon>Flavobacteriia</taxon>
        <taxon>Flavobacteriales</taxon>
        <taxon>Flavobacteriaceae</taxon>
        <taxon>Tenacibaculum</taxon>
    </lineage>
</organism>
<reference evidence="2 3" key="1">
    <citation type="submission" date="2017-07" db="EMBL/GenBank/DDBJ databases">
        <authorList>
            <person name="Sun Z.S."/>
            <person name="Albrecht U."/>
            <person name="Echele G."/>
            <person name="Lee C.C."/>
        </authorList>
    </citation>
    <scope>NUCLEOTIDE SEQUENCE [LARGE SCALE GENOMIC DNA]</scope>
    <source>
        <strain evidence="3">type strain: KCTC 22618</strain>
    </source>
</reference>
<feature type="transmembrane region" description="Helical" evidence="1">
    <location>
        <begin position="285"/>
        <end position="304"/>
    </location>
</feature>
<keyword evidence="1" id="KW-0812">Transmembrane</keyword>
<dbReference type="PANTHER" id="PTHR30221:SF1">
    <property type="entry name" value="SMALL-CONDUCTANCE MECHANOSENSITIVE CHANNEL"/>
    <property type="match status" value="1"/>
</dbReference>
<dbReference type="PANTHER" id="PTHR30221">
    <property type="entry name" value="SMALL-CONDUCTANCE MECHANOSENSITIVE CHANNEL"/>
    <property type="match status" value="1"/>
</dbReference>
<dbReference type="Pfam" id="PF05552">
    <property type="entry name" value="MS_channel_1st_1"/>
    <property type="match status" value="3"/>
</dbReference>
<feature type="transmembrane region" description="Helical" evidence="1">
    <location>
        <begin position="346"/>
        <end position="367"/>
    </location>
</feature>
<evidence type="ECO:0000256" key="1">
    <source>
        <dbReference type="SAM" id="Phobius"/>
    </source>
</evidence>
<accession>A0A238UAZ5</accession>
<evidence type="ECO:0000313" key="3">
    <source>
        <dbReference type="Proteomes" id="UP000215214"/>
    </source>
</evidence>
<feature type="transmembrane region" description="Helical" evidence="1">
    <location>
        <begin position="20"/>
        <end position="39"/>
    </location>
</feature>
<sequence>MEQILKTFNDITGSFGGPLSAVIIIILGWLIAGTIKNLIKRAFSKTQIDKKLSNDNINLGNLISKLVYYLIMILVFMLALEKLGMTSVLEPVKDLLNGFTNFIPNIIGASLVAYIGYMLATIVSELVELSGETIQKFTPKLRLPENINLVHILKKIVFIFIFIPLLIVALNILNFEAISAPASDMLQSFFEAIPKVLVATLIMIVFVVGGKYLSELLSDLLGSLNINEFMQKAGLTSLTGKTNVEKLIANIVYAFIILFGLMTAIDKLEFTKLSEMMGTIVELGGNILFGLLILAVGNWIANLASKNFLKSDDNPFIANIIRIAVLAIFLAIGLRRMGIADDIINLAFGITLGAVALTVVLSFGLGGREAAGKQMEKILDKFNKK</sequence>
<keyword evidence="1" id="KW-0472">Membrane</keyword>
<keyword evidence="1" id="KW-1133">Transmembrane helix</keyword>
<protein>
    <submittedName>
        <fullName evidence="2">Uncharacterized protein</fullName>
    </submittedName>
</protein>
<feature type="transmembrane region" description="Helical" evidence="1">
    <location>
        <begin position="316"/>
        <end position="334"/>
    </location>
</feature>
<dbReference type="RefSeq" id="WP_095072861.1">
    <property type="nucleotide sequence ID" value="NZ_LT899436.1"/>
</dbReference>
<name>A0A238UAZ5_9FLAO</name>
<dbReference type="Proteomes" id="UP000215214">
    <property type="component" value="Chromosome TJEJU"/>
</dbReference>
<dbReference type="InterPro" id="IPR011014">
    <property type="entry name" value="MscS_channel_TM-2"/>
</dbReference>
<dbReference type="KEGG" id="tje:TJEJU_2694"/>
<keyword evidence="3" id="KW-1185">Reference proteome</keyword>
<feature type="transmembrane region" description="Helical" evidence="1">
    <location>
        <begin position="247"/>
        <end position="265"/>
    </location>
</feature>
<dbReference type="InterPro" id="IPR008910">
    <property type="entry name" value="MSC_TM_helix"/>
</dbReference>
<feature type="transmembrane region" description="Helical" evidence="1">
    <location>
        <begin position="59"/>
        <end position="79"/>
    </location>
</feature>
<dbReference type="GO" id="GO:0016020">
    <property type="term" value="C:membrane"/>
    <property type="evidence" value="ECO:0007669"/>
    <property type="project" value="InterPro"/>
</dbReference>
<feature type="transmembrane region" description="Helical" evidence="1">
    <location>
        <begin position="193"/>
        <end position="213"/>
    </location>
</feature>